<proteinExistence type="predicted"/>
<dbReference type="Proteomes" id="UP000635606">
    <property type="component" value="Unassembled WGS sequence"/>
</dbReference>
<accession>A0A8J3ZRZ9</accession>
<dbReference type="AlphaFoldDB" id="A0A8J3ZRZ9"/>
<keyword evidence="2" id="KW-1185">Reference proteome</keyword>
<dbReference type="EMBL" id="BOPH01000045">
    <property type="protein sequence ID" value="GIJ68656.1"/>
    <property type="molecule type" value="Genomic_DNA"/>
</dbReference>
<name>A0A8J3ZRZ9_9ACTN</name>
<gene>
    <name evidence="1" type="ORF">Voc01_035730</name>
</gene>
<organism evidence="1 2">
    <name type="scientific">Virgisporangium ochraceum</name>
    <dbReference type="NCBI Taxonomy" id="65505"/>
    <lineage>
        <taxon>Bacteria</taxon>
        <taxon>Bacillati</taxon>
        <taxon>Actinomycetota</taxon>
        <taxon>Actinomycetes</taxon>
        <taxon>Micromonosporales</taxon>
        <taxon>Micromonosporaceae</taxon>
        <taxon>Virgisporangium</taxon>
    </lineage>
</organism>
<evidence type="ECO:0000313" key="1">
    <source>
        <dbReference type="EMBL" id="GIJ68656.1"/>
    </source>
</evidence>
<sequence length="168" mass="17768">MPGMSALIDALRNTPTTRTSAIDALAEVPLLRTALDDFERSAIDTARAGGASWAEIAAALGLATRQAAEQRRARLGGTRRQRNVDKLTKALTTLATLLDATPDTDRTGPVTLARQTIDLALDAPPGQRIDLARLAAHDLGDHARTHPKVAAALRRVTALLSPEGIDSP</sequence>
<reference evidence="1" key="1">
    <citation type="submission" date="2021-01" db="EMBL/GenBank/DDBJ databases">
        <title>Whole genome shotgun sequence of Virgisporangium ochraceum NBRC 16418.</title>
        <authorList>
            <person name="Komaki H."/>
            <person name="Tamura T."/>
        </authorList>
    </citation>
    <scope>NUCLEOTIDE SEQUENCE</scope>
    <source>
        <strain evidence="1">NBRC 16418</strain>
    </source>
</reference>
<evidence type="ECO:0000313" key="2">
    <source>
        <dbReference type="Proteomes" id="UP000635606"/>
    </source>
</evidence>
<comment type="caution">
    <text evidence="1">The sequence shown here is derived from an EMBL/GenBank/DDBJ whole genome shotgun (WGS) entry which is preliminary data.</text>
</comment>
<protein>
    <submittedName>
        <fullName evidence="1">Uncharacterized protein</fullName>
    </submittedName>
</protein>